<keyword evidence="7" id="KW-1185">Reference proteome</keyword>
<evidence type="ECO:0000256" key="2">
    <source>
        <dbReference type="ARBA" id="ARBA00023015"/>
    </source>
</evidence>
<dbReference type="GO" id="GO:0003677">
    <property type="term" value="F:DNA binding"/>
    <property type="evidence" value="ECO:0007669"/>
    <property type="project" value="UniProtKB-KW"/>
</dbReference>
<sequence length="209" mass="24822">MVDIDRSKRYSIADVSKITGYDKHVLRFYETEFGFEIPRTDSNRRYYTYKEIERFFYLKDLQSKGLTNKQIKLVFNSPEILISANKEVALTTAETAVSSLEASMYQPNVVDELCQKINESIQYNLHTQLANVKSEIINRFDEMLNTDGEETNQIYRKEKDILICENARLRMKLKEKSYEVAELKEKIKRQHHHTSFWKKIFNLKKDMVL</sequence>
<keyword evidence="2" id="KW-0805">Transcription regulation</keyword>
<dbReference type="Proteomes" id="UP000579281">
    <property type="component" value="Unassembled WGS sequence"/>
</dbReference>
<organism evidence="6 7">
    <name type="scientific">Anaerosolibacter carboniphilus</name>
    <dbReference type="NCBI Taxonomy" id="1417629"/>
    <lineage>
        <taxon>Bacteria</taxon>
        <taxon>Bacillati</taxon>
        <taxon>Bacillota</taxon>
        <taxon>Clostridia</taxon>
        <taxon>Peptostreptococcales</taxon>
        <taxon>Thermotaleaceae</taxon>
        <taxon>Anaerosolibacter</taxon>
    </lineage>
</organism>
<dbReference type="AlphaFoldDB" id="A0A841L2W3"/>
<dbReference type="PANTHER" id="PTHR30204:SF69">
    <property type="entry name" value="MERR-FAMILY TRANSCRIPTIONAL REGULATOR"/>
    <property type="match status" value="1"/>
</dbReference>
<evidence type="ECO:0000313" key="6">
    <source>
        <dbReference type="EMBL" id="MBB6216685.1"/>
    </source>
</evidence>
<evidence type="ECO:0000313" key="7">
    <source>
        <dbReference type="Proteomes" id="UP000579281"/>
    </source>
</evidence>
<keyword evidence="4" id="KW-0804">Transcription</keyword>
<reference evidence="6 7" key="1">
    <citation type="submission" date="2020-08" db="EMBL/GenBank/DDBJ databases">
        <title>Genomic Encyclopedia of Type Strains, Phase IV (KMG-IV): sequencing the most valuable type-strain genomes for metagenomic binning, comparative biology and taxonomic classification.</title>
        <authorList>
            <person name="Goeker M."/>
        </authorList>
    </citation>
    <scope>NUCLEOTIDE SEQUENCE [LARGE SCALE GENOMIC DNA]</scope>
    <source>
        <strain evidence="6 7">DSM 103526</strain>
    </source>
</reference>
<dbReference type="Pfam" id="PF13411">
    <property type="entry name" value="MerR_1"/>
    <property type="match status" value="1"/>
</dbReference>
<dbReference type="InterPro" id="IPR047057">
    <property type="entry name" value="MerR_fam"/>
</dbReference>
<evidence type="ECO:0000256" key="4">
    <source>
        <dbReference type="ARBA" id="ARBA00023163"/>
    </source>
</evidence>
<evidence type="ECO:0000259" key="5">
    <source>
        <dbReference type="PROSITE" id="PS50937"/>
    </source>
</evidence>
<gene>
    <name evidence="6" type="ORF">HNQ80_002789</name>
</gene>
<evidence type="ECO:0000256" key="3">
    <source>
        <dbReference type="ARBA" id="ARBA00023125"/>
    </source>
</evidence>
<dbReference type="EMBL" id="JACHEN010000016">
    <property type="protein sequence ID" value="MBB6216685.1"/>
    <property type="molecule type" value="Genomic_DNA"/>
</dbReference>
<dbReference type="InterPro" id="IPR000551">
    <property type="entry name" value="MerR-type_HTH_dom"/>
</dbReference>
<dbReference type="Gene3D" id="1.10.1660.10">
    <property type="match status" value="1"/>
</dbReference>
<comment type="caution">
    <text evidence="6">The sequence shown here is derived from an EMBL/GenBank/DDBJ whole genome shotgun (WGS) entry which is preliminary data.</text>
</comment>
<dbReference type="InterPro" id="IPR009061">
    <property type="entry name" value="DNA-bd_dom_put_sf"/>
</dbReference>
<dbReference type="SUPFAM" id="SSF46955">
    <property type="entry name" value="Putative DNA-binding domain"/>
    <property type="match status" value="1"/>
</dbReference>
<dbReference type="SMART" id="SM00422">
    <property type="entry name" value="HTH_MERR"/>
    <property type="match status" value="1"/>
</dbReference>
<evidence type="ECO:0000256" key="1">
    <source>
        <dbReference type="ARBA" id="ARBA00022491"/>
    </source>
</evidence>
<proteinExistence type="predicted"/>
<dbReference type="RefSeq" id="WP_184311203.1">
    <property type="nucleotide sequence ID" value="NZ_JACHEN010000016.1"/>
</dbReference>
<feature type="domain" description="HTH merR-type" evidence="5">
    <location>
        <begin position="9"/>
        <end position="77"/>
    </location>
</feature>
<keyword evidence="3 6" id="KW-0238">DNA-binding</keyword>
<dbReference type="PROSITE" id="PS50937">
    <property type="entry name" value="HTH_MERR_2"/>
    <property type="match status" value="1"/>
</dbReference>
<protein>
    <submittedName>
        <fullName evidence="6">DNA-binding transcriptional MerR regulator</fullName>
    </submittedName>
</protein>
<name>A0A841L2W3_9FIRM</name>
<dbReference type="PANTHER" id="PTHR30204">
    <property type="entry name" value="REDOX-CYCLING DRUG-SENSING TRANSCRIPTIONAL ACTIVATOR SOXR"/>
    <property type="match status" value="1"/>
</dbReference>
<keyword evidence="1" id="KW-0678">Repressor</keyword>
<accession>A0A841L2W3</accession>
<dbReference type="GO" id="GO:0003700">
    <property type="term" value="F:DNA-binding transcription factor activity"/>
    <property type="evidence" value="ECO:0007669"/>
    <property type="project" value="InterPro"/>
</dbReference>